<dbReference type="AlphaFoldDB" id="A0A1H5LX94"/>
<dbReference type="EMBL" id="FNTY01000002">
    <property type="protein sequence ID" value="SEE81669.1"/>
    <property type="molecule type" value="Genomic_DNA"/>
</dbReference>
<accession>A0A1H5LX94</accession>
<organism evidence="1 2">
    <name type="scientific">Pseudomonas migulae</name>
    <dbReference type="NCBI Taxonomy" id="78543"/>
    <lineage>
        <taxon>Bacteria</taxon>
        <taxon>Pseudomonadati</taxon>
        <taxon>Pseudomonadota</taxon>
        <taxon>Gammaproteobacteria</taxon>
        <taxon>Pseudomonadales</taxon>
        <taxon>Pseudomonadaceae</taxon>
        <taxon>Pseudomonas</taxon>
    </lineage>
</organism>
<gene>
    <name evidence="1" type="ORF">SAMN04490194_4278</name>
</gene>
<reference evidence="1 2" key="1">
    <citation type="submission" date="2016-10" db="EMBL/GenBank/DDBJ databases">
        <authorList>
            <person name="de Groot N.N."/>
        </authorList>
    </citation>
    <scope>NUCLEOTIDE SEQUENCE [LARGE SCALE GENOMIC DNA]</scope>
    <source>
        <strain evidence="1 2">BS3662</strain>
    </source>
</reference>
<dbReference type="Proteomes" id="UP000198985">
    <property type="component" value="Unassembled WGS sequence"/>
</dbReference>
<proteinExistence type="predicted"/>
<evidence type="ECO:0000313" key="1">
    <source>
        <dbReference type="EMBL" id="SEE81669.1"/>
    </source>
</evidence>
<protein>
    <submittedName>
        <fullName evidence="1">Uncharacterized protein</fullName>
    </submittedName>
</protein>
<name>A0A1H5LX94_9PSED</name>
<sequence length="33" mass="3649">MQISLAQQVALTIGASDYIDSCKSLYPEFRAND</sequence>
<evidence type="ECO:0000313" key="2">
    <source>
        <dbReference type="Proteomes" id="UP000198985"/>
    </source>
</evidence>